<keyword evidence="7 15" id="KW-0472">Membrane</keyword>
<organism evidence="17 19">
    <name type="scientific">Didymodactylos carnosus</name>
    <dbReference type="NCBI Taxonomy" id="1234261"/>
    <lineage>
        <taxon>Eukaryota</taxon>
        <taxon>Metazoa</taxon>
        <taxon>Spiralia</taxon>
        <taxon>Gnathifera</taxon>
        <taxon>Rotifera</taxon>
        <taxon>Eurotatoria</taxon>
        <taxon>Bdelloidea</taxon>
        <taxon>Philodinida</taxon>
        <taxon>Philodinidae</taxon>
        <taxon>Didymodactylos</taxon>
    </lineage>
</organism>
<dbReference type="GO" id="GO:0038023">
    <property type="term" value="F:signaling receptor activity"/>
    <property type="evidence" value="ECO:0007669"/>
    <property type="project" value="InterPro"/>
</dbReference>
<protein>
    <recommendedName>
        <fullName evidence="16">Ionotropic glutamate receptor C-terminal domain-containing protein</fullName>
    </recommendedName>
</protein>
<evidence type="ECO:0000256" key="6">
    <source>
        <dbReference type="ARBA" id="ARBA00023065"/>
    </source>
</evidence>
<evidence type="ECO:0000256" key="15">
    <source>
        <dbReference type="SAM" id="Phobius"/>
    </source>
</evidence>
<evidence type="ECO:0000256" key="5">
    <source>
        <dbReference type="ARBA" id="ARBA00022989"/>
    </source>
</evidence>
<evidence type="ECO:0000256" key="9">
    <source>
        <dbReference type="ARBA" id="ARBA00023180"/>
    </source>
</evidence>
<feature type="coiled-coil region" evidence="14">
    <location>
        <begin position="1040"/>
        <end position="1081"/>
    </location>
</feature>
<dbReference type="InterPro" id="IPR001320">
    <property type="entry name" value="Iontro_rcpt_C"/>
</dbReference>
<evidence type="ECO:0000256" key="2">
    <source>
        <dbReference type="ARBA" id="ARBA00022448"/>
    </source>
</evidence>
<feature type="binding site" evidence="12">
    <location>
        <position position="729"/>
    </location>
    <ligand>
        <name>L-glutamate</name>
        <dbReference type="ChEBI" id="CHEBI:29985"/>
    </ligand>
</feature>
<evidence type="ECO:0000256" key="10">
    <source>
        <dbReference type="ARBA" id="ARBA00023286"/>
    </source>
</evidence>
<dbReference type="OrthoDB" id="5984008at2759"/>
<keyword evidence="14" id="KW-0175">Coiled coil</keyword>
<evidence type="ECO:0000256" key="7">
    <source>
        <dbReference type="ARBA" id="ARBA00023136"/>
    </source>
</evidence>
<dbReference type="Gene3D" id="1.10.287.70">
    <property type="match status" value="1"/>
</dbReference>
<dbReference type="Gene3D" id="3.40.190.10">
    <property type="entry name" value="Periplasmic binding protein-like II"/>
    <property type="match status" value="1"/>
</dbReference>
<dbReference type="SUPFAM" id="SSF53850">
    <property type="entry name" value="Periplasmic binding protein-like II"/>
    <property type="match status" value="1"/>
</dbReference>
<evidence type="ECO:0000313" key="19">
    <source>
        <dbReference type="Proteomes" id="UP000663829"/>
    </source>
</evidence>
<evidence type="ECO:0000256" key="8">
    <source>
        <dbReference type="ARBA" id="ARBA00023170"/>
    </source>
</evidence>
<gene>
    <name evidence="17" type="ORF">GPM918_LOCUS7334</name>
    <name evidence="18" type="ORF">SRO942_LOCUS7334</name>
</gene>
<feature type="transmembrane region" description="Helical" evidence="15">
    <location>
        <begin position="671"/>
        <end position="689"/>
    </location>
</feature>
<keyword evidence="10" id="KW-1071">Ligand-gated ion channel</keyword>
<evidence type="ECO:0000313" key="18">
    <source>
        <dbReference type="EMBL" id="CAF3662517.1"/>
    </source>
</evidence>
<dbReference type="GO" id="GO:0005886">
    <property type="term" value="C:plasma membrane"/>
    <property type="evidence" value="ECO:0007669"/>
    <property type="project" value="UniProtKB-SubCell"/>
</dbReference>
<comment type="subcellular location">
    <subcellularLocation>
        <location evidence="1">Cell membrane</location>
        <topology evidence="1">Multi-pass membrane protein</topology>
    </subcellularLocation>
</comment>
<keyword evidence="11" id="KW-0407">Ion channel</keyword>
<proteinExistence type="predicted"/>
<reference evidence="17" key="1">
    <citation type="submission" date="2021-02" db="EMBL/GenBank/DDBJ databases">
        <authorList>
            <person name="Nowell W R."/>
        </authorList>
    </citation>
    <scope>NUCLEOTIDE SEQUENCE</scope>
</reference>
<feature type="binding site" evidence="12">
    <location>
        <position position="770"/>
    </location>
    <ligand>
        <name>L-glutamate</name>
        <dbReference type="ChEBI" id="CHEBI:29985"/>
    </ligand>
</feature>
<evidence type="ECO:0000256" key="13">
    <source>
        <dbReference type="PIRSR" id="PIRSR601508-2"/>
    </source>
</evidence>
<feature type="site" description="Crucial to convey clamshell closure to channel opening" evidence="13">
    <location>
        <position position="707"/>
    </location>
</feature>
<comment type="caution">
    <text evidence="17">The sequence shown here is derived from an EMBL/GenBank/DDBJ whole genome shotgun (WGS) entry which is preliminary data.</text>
</comment>
<dbReference type="Proteomes" id="UP000663829">
    <property type="component" value="Unassembled WGS sequence"/>
</dbReference>
<evidence type="ECO:0000256" key="4">
    <source>
        <dbReference type="ARBA" id="ARBA00022692"/>
    </source>
</evidence>
<feature type="transmembrane region" description="Helical" evidence="15">
    <location>
        <begin position="600"/>
        <end position="619"/>
    </location>
</feature>
<keyword evidence="4 15" id="KW-0812">Transmembrane</keyword>
<evidence type="ECO:0000256" key="1">
    <source>
        <dbReference type="ARBA" id="ARBA00004651"/>
    </source>
</evidence>
<dbReference type="Pfam" id="PF00060">
    <property type="entry name" value="Lig_chan"/>
    <property type="match status" value="1"/>
</dbReference>
<feature type="site" description="Interaction with the cone snail toxin Con-ikot-ikot" evidence="13">
    <location>
        <position position="735"/>
    </location>
</feature>
<name>A0A813Y1U7_9BILA</name>
<feature type="domain" description="Ionotropic glutamate receptor C-terminal" evidence="16">
    <location>
        <begin position="601"/>
        <end position="866"/>
    </location>
</feature>
<accession>A0A813Y1U7</accession>
<dbReference type="EMBL" id="CAJNOQ010001193">
    <property type="protein sequence ID" value="CAF0875611.1"/>
    <property type="molecule type" value="Genomic_DNA"/>
</dbReference>
<dbReference type="PRINTS" id="PR00177">
    <property type="entry name" value="NMDARECEPTOR"/>
</dbReference>
<evidence type="ECO:0000256" key="14">
    <source>
        <dbReference type="SAM" id="Coils"/>
    </source>
</evidence>
<evidence type="ECO:0000256" key="11">
    <source>
        <dbReference type="ARBA" id="ARBA00023303"/>
    </source>
</evidence>
<evidence type="ECO:0000256" key="12">
    <source>
        <dbReference type="PIRSR" id="PIRSR601508-1"/>
    </source>
</evidence>
<feature type="transmembrane region" description="Helical" evidence="15">
    <location>
        <begin position="640"/>
        <end position="659"/>
    </location>
</feature>
<keyword evidence="3" id="KW-1003">Cell membrane</keyword>
<evidence type="ECO:0000313" key="17">
    <source>
        <dbReference type="EMBL" id="CAF0875611.1"/>
    </source>
</evidence>
<dbReference type="EMBL" id="CAJOBC010001193">
    <property type="protein sequence ID" value="CAF3662517.1"/>
    <property type="molecule type" value="Genomic_DNA"/>
</dbReference>
<keyword evidence="8" id="KW-0675">Receptor</keyword>
<keyword evidence="2" id="KW-0813">Transport</keyword>
<dbReference type="Proteomes" id="UP000681722">
    <property type="component" value="Unassembled WGS sequence"/>
</dbReference>
<keyword evidence="6" id="KW-0406">Ion transport</keyword>
<feature type="binding site" evidence="12">
    <location>
        <position position="558"/>
    </location>
    <ligand>
        <name>L-glutamate</name>
        <dbReference type="ChEBI" id="CHEBI:29985"/>
    </ligand>
</feature>
<dbReference type="AlphaFoldDB" id="A0A813Y1U7"/>
<sequence>MCLFTTISSTSSPSLIESFKFHRQIRSSHPYYRYKLRIIYFRAYDINITETSLKTNVLNLTETNLIDLSVVIYNQSTSLLSLKLCSLLKDQQLNNRRDTIIIADFYTKEIELLSRTLEIPTVVINNRYAIVHGKEKNPYLFKLMPDATEEAKSVARTLETRSVYTRIALIYEISSDMNEYRLQYLTMAKQHIIYKAQLPKISLWQEVKRSYIRKIFYDLSQLDVDLIFCIMSTDREIQFLRLAKEIQSPLLNRTSWWFSTRLGDSPIIRYYHPKVFTASEDRRRTLTSFSSSALKILFNAIIRTYMRLDSSHDSYMGALKCDDTRNTLAQINRTKNFIKYFSEYTTWSCDIRIASGVDPLIFNERTLAWRIPTIFMIHQEYSCQGMITWTFWTNNQNPAKVFSCPPSSSTITNKMTLDLTPFHQAFGKTFPDPTIDCKYVRINAMLTHPTIVGVVEPPYLFVSETEISSEFHCNYGVPCYQIDPPINNTPIDMLYFQSNMTKPPRCCYGISVNLLLRMADSTIGLKTIRLFVFSDVPGKWLALIESLENRRAHLSISPIPYEYYFKRNIDLTYPFYHSSYVILTARQPSDPSLGAFLQPFSWDTWLVIFIILNATALFETFFEWHSPYGLTPKGRRRQKVFSLASALTLSWSIIFSHTFKTKSPKCWSNRFLGNVWGGFGIVFIAIYTAKLAAFMVELGDVQLASDVQGIIDTCRKLHSCTLGVVANTSDEEYLKKYYSTSLYQNVHYVKNYSVGIDSLKNKTITFMLMDHSIARYYTTRDVLKSIRISGDNFGAFGVSLGFSKYDVELKNNITNILLSYMDKGIIQRLHDEWYGYENCEFKRFSKNRKLILERFVGVFILLGGGVLIGLLTLLLEWFTFKYFVPYCREKEWRGWMFCSQRLYAALNVSDDVFAEAYYDSKSHSFKEVGERLHNYSARSDSLDLRVVDVPKLLSTTYRLKQEIDNIKQTIHSTRCNTFNEQDESSQLQFVEEIPLLERPNESLGRTTTLPLSNKSYLNKSFSETQGEETTSIAVNTDNISVTVDQRIQTLEKELEQLRLQLIGVANEKEQLQKELNNALSNKSS</sequence>
<dbReference type="InterPro" id="IPR015683">
    <property type="entry name" value="Ionotropic_Glu_rcpt"/>
</dbReference>
<dbReference type="PANTHER" id="PTHR18966">
    <property type="entry name" value="IONOTROPIC GLUTAMATE RECEPTOR"/>
    <property type="match status" value="1"/>
</dbReference>
<dbReference type="GO" id="GO:0015276">
    <property type="term" value="F:ligand-gated monoatomic ion channel activity"/>
    <property type="evidence" value="ECO:0007669"/>
    <property type="project" value="InterPro"/>
</dbReference>
<evidence type="ECO:0000256" key="3">
    <source>
        <dbReference type="ARBA" id="ARBA00022475"/>
    </source>
</evidence>
<feature type="transmembrane region" description="Helical" evidence="15">
    <location>
        <begin position="855"/>
        <end position="878"/>
    </location>
</feature>
<keyword evidence="9" id="KW-0325">Glycoprotein</keyword>
<dbReference type="InterPro" id="IPR001508">
    <property type="entry name" value="Iono_Glu_rcpt_met"/>
</dbReference>
<keyword evidence="5 15" id="KW-1133">Transmembrane helix</keyword>
<evidence type="ECO:0000259" key="16">
    <source>
        <dbReference type="Pfam" id="PF00060"/>
    </source>
</evidence>
<keyword evidence="19" id="KW-1185">Reference proteome</keyword>